<feature type="compositionally biased region" description="Basic and acidic residues" evidence="1">
    <location>
        <begin position="354"/>
        <end position="365"/>
    </location>
</feature>
<dbReference type="EMBL" id="BPQB01000007">
    <property type="protein sequence ID" value="GJE87878.1"/>
    <property type="molecule type" value="Genomic_DNA"/>
</dbReference>
<reference evidence="4 5" key="1">
    <citation type="submission" date="2021-08" db="EMBL/GenBank/DDBJ databases">
        <title>Draft Genome Sequence of Phanerochaete sordida strain YK-624.</title>
        <authorList>
            <person name="Mori T."/>
            <person name="Dohra H."/>
            <person name="Suzuki T."/>
            <person name="Kawagishi H."/>
            <person name="Hirai H."/>
        </authorList>
    </citation>
    <scope>NUCLEOTIDE SEQUENCE [LARGE SCALE GENOMIC DNA]</scope>
    <source>
        <strain evidence="4 5">YK-624</strain>
    </source>
</reference>
<evidence type="ECO:0000256" key="2">
    <source>
        <dbReference type="SAM" id="Phobius"/>
    </source>
</evidence>
<evidence type="ECO:0008006" key="6">
    <source>
        <dbReference type="Google" id="ProtNLM"/>
    </source>
</evidence>
<keyword evidence="3" id="KW-0732">Signal</keyword>
<dbReference type="OrthoDB" id="3245657at2759"/>
<dbReference type="AlphaFoldDB" id="A0A9P3G421"/>
<keyword evidence="2" id="KW-1133">Transmembrane helix</keyword>
<feature type="transmembrane region" description="Helical" evidence="2">
    <location>
        <begin position="296"/>
        <end position="319"/>
    </location>
</feature>
<feature type="compositionally biased region" description="Low complexity" evidence="1">
    <location>
        <begin position="397"/>
        <end position="419"/>
    </location>
</feature>
<accession>A0A9P3G421</accession>
<feature type="region of interest" description="Disordered" evidence="1">
    <location>
        <begin position="397"/>
        <end position="490"/>
    </location>
</feature>
<evidence type="ECO:0000313" key="5">
    <source>
        <dbReference type="Proteomes" id="UP000703269"/>
    </source>
</evidence>
<keyword evidence="2" id="KW-0812">Transmembrane</keyword>
<feature type="chain" id="PRO_5040373836" description="Transmembrane protein" evidence="3">
    <location>
        <begin position="26"/>
        <end position="535"/>
    </location>
</feature>
<dbReference type="Proteomes" id="UP000703269">
    <property type="component" value="Unassembled WGS sequence"/>
</dbReference>
<gene>
    <name evidence="4" type="ORF">PsYK624_039620</name>
</gene>
<organism evidence="4 5">
    <name type="scientific">Phanerochaete sordida</name>
    <dbReference type="NCBI Taxonomy" id="48140"/>
    <lineage>
        <taxon>Eukaryota</taxon>
        <taxon>Fungi</taxon>
        <taxon>Dikarya</taxon>
        <taxon>Basidiomycota</taxon>
        <taxon>Agaricomycotina</taxon>
        <taxon>Agaricomycetes</taxon>
        <taxon>Polyporales</taxon>
        <taxon>Phanerochaetaceae</taxon>
        <taxon>Phanerochaete</taxon>
    </lineage>
</organism>
<evidence type="ECO:0000256" key="3">
    <source>
        <dbReference type="SAM" id="SignalP"/>
    </source>
</evidence>
<sequence length="535" mass="55990">MSSAQLRSLLLILLSFIYNFVVSDALVNVTIDDSLTSLIQYTPANSWDDTIACSGCAASLDAARAHNSTWHRSIYEPGTGDGDLPLATVHFDGTGIFVYCVISEPSEMAFFIDGESVGSFGPLSSMTTAFDHSVLVYANDSIAAGPHTFVLQNGRLGGTQSVVLLDYFIYTREGDASMLASPTTNLPSSSRALSPRVFSFESTQLVQASLASDPSNTPTETLTSDVNTNSSFLASSSPSAPLEASSSLSTVPSSSISSSALSIIPSTVASAASGPPSLAAGSSSHPPAMSDRTRTIVLASAIPGGVILLLLLAGLFVYWRLQHRSRYQRPAPGINEDPASSGWTSDAWVLRHGEGSHGHSAHGHDTSYSSGLLGHSRNATDTVGRSRGLTISSAISSTGSALSDPASHSSAASSTHTTPPAFPFPSLSSEDELYNASRYAPQAEASTRIRHPYASRTPEPYDHMEERRPLSTVPEMPTPEQSSTSHENAPRGVLSPAALVAAAQAGHLLCAPGQPDAGRFLPAAFPPSAARAQLR</sequence>
<feature type="compositionally biased region" description="Basic and acidic residues" evidence="1">
    <location>
        <begin position="459"/>
        <end position="469"/>
    </location>
</feature>
<evidence type="ECO:0000256" key="1">
    <source>
        <dbReference type="SAM" id="MobiDB-lite"/>
    </source>
</evidence>
<feature type="region of interest" description="Disordered" evidence="1">
    <location>
        <begin position="354"/>
        <end position="383"/>
    </location>
</feature>
<name>A0A9P3G421_9APHY</name>
<proteinExistence type="predicted"/>
<feature type="signal peptide" evidence="3">
    <location>
        <begin position="1"/>
        <end position="25"/>
    </location>
</feature>
<keyword evidence="5" id="KW-1185">Reference proteome</keyword>
<protein>
    <recommendedName>
        <fullName evidence="6">Transmembrane protein</fullName>
    </recommendedName>
</protein>
<evidence type="ECO:0000313" key="4">
    <source>
        <dbReference type="EMBL" id="GJE87878.1"/>
    </source>
</evidence>
<comment type="caution">
    <text evidence="4">The sequence shown here is derived from an EMBL/GenBank/DDBJ whole genome shotgun (WGS) entry which is preliminary data.</text>
</comment>
<keyword evidence="2" id="KW-0472">Membrane</keyword>